<dbReference type="OrthoDB" id="1822913at2"/>
<protein>
    <submittedName>
        <fullName evidence="1">Uncharacterized protein</fullName>
    </submittedName>
</protein>
<dbReference type="Proteomes" id="UP000245720">
    <property type="component" value="Unassembled WGS sequence"/>
</dbReference>
<sequence>MAVYNRKGSKERGCENMRIYQNCPRNIAADIPPNEDKRCENEDKYTEQYTASPLKSIIDDMLDGGIDSDKLLVAVLLYLLIKEGADIKLIIALGYILM</sequence>
<evidence type="ECO:0000313" key="1">
    <source>
        <dbReference type="EMBL" id="PWJ15209.1"/>
    </source>
</evidence>
<gene>
    <name evidence="1" type="ORF">IE37_00103</name>
</gene>
<reference evidence="1 2" key="1">
    <citation type="submission" date="2018-05" db="EMBL/GenBank/DDBJ databases">
        <title>The Hungate 1000. A catalogue of reference genomes from the rumen microbiome.</title>
        <authorList>
            <person name="Kelly W."/>
        </authorList>
    </citation>
    <scope>NUCLEOTIDE SEQUENCE [LARGE SCALE GENOMIC DNA]</scope>
    <source>
        <strain evidence="1 2">SAb67</strain>
    </source>
</reference>
<dbReference type="RefSeq" id="WP_109725028.1">
    <property type="nucleotide sequence ID" value="NZ_CAMOTJ010000009.1"/>
</dbReference>
<comment type="caution">
    <text evidence="1">The sequence shown here is derived from an EMBL/GenBank/DDBJ whole genome shotgun (WGS) entry which is preliminary data.</text>
</comment>
<proteinExistence type="predicted"/>
<dbReference type="AlphaFoldDB" id="A0A315Y4C0"/>
<name>A0A315Y4C0_RUMFL</name>
<dbReference type="EMBL" id="QGDI01000001">
    <property type="protein sequence ID" value="PWJ15209.1"/>
    <property type="molecule type" value="Genomic_DNA"/>
</dbReference>
<evidence type="ECO:0000313" key="2">
    <source>
        <dbReference type="Proteomes" id="UP000245720"/>
    </source>
</evidence>
<organism evidence="1 2">
    <name type="scientific">Ruminococcus flavefaciens</name>
    <dbReference type="NCBI Taxonomy" id="1265"/>
    <lineage>
        <taxon>Bacteria</taxon>
        <taxon>Bacillati</taxon>
        <taxon>Bacillota</taxon>
        <taxon>Clostridia</taxon>
        <taxon>Eubacteriales</taxon>
        <taxon>Oscillospiraceae</taxon>
        <taxon>Ruminococcus</taxon>
    </lineage>
</organism>
<accession>A0A315Y4C0</accession>